<dbReference type="InterPro" id="IPR017930">
    <property type="entry name" value="Myb_dom"/>
</dbReference>
<feature type="domain" description="HTH myb-type" evidence="2">
    <location>
        <begin position="179"/>
        <end position="235"/>
    </location>
</feature>
<organism evidence="3 4">
    <name type="scientific">Rhizophagus irregularis (strain DAOM 197198w)</name>
    <name type="common">Glomus intraradices</name>
    <dbReference type="NCBI Taxonomy" id="1432141"/>
    <lineage>
        <taxon>Eukaryota</taxon>
        <taxon>Fungi</taxon>
        <taxon>Fungi incertae sedis</taxon>
        <taxon>Mucoromycota</taxon>
        <taxon>Glomeromycotina</taxon>
        <taxon>Glomeromycetes</taxon>
        <taxon>Glomerales</taxon>
        <taxon>Glomeraceae</taxon>
        <taxon>Rhizophagus</taxon>
    </lineage>
</organism>
<dbReference type="InterPro" id="IPR001005">
    <property type="entry name" value="SANT/Myb"/>
</dbReference>
<dbReference type="OrthoDB" id="2379682at2759"/>
<dbReference type="PROSITE" id="PS51294">
    <property type="entry name" value="HTH_MYB"/>
    <property type="match status" value="1"/>
</dbReference>
<dbReference type="EMBL" id="JEMT01016926">
    <property type="protein sequence ID" value="EXX69167.1"/>
    <property type="molecule type" value="Genomic_DNA"/>
</dbReference>
<dbReference type="HOGENOM" id="CLU_729874_0_0_1"/>
<keyword evidence="4" id="KW-1185">Reference proteome</keyword>
<sequence>MSFIYLQKHNNSNMFNYVMDEPMKERKINFIKSVFNFASYEEIDIALQDCEGDETLVLYKMSFSMYLEDIRQIIKERQLKVYLSRFITDEQKEIAALYKNDEVETISPIPSILNETLTCSSSSTKSSPLTSPTLPTLPTFPISSTTSILPNTNINDVEISKQHPLEHNNYHLFRNVCLDEPQKKGKWSEDEDILFMKRLEEFGHHGSWGEFSLAIPGRNGYQCRDHFKALVKRGCIKTRKSDESTSSNTGHGYKTLTGPSFSVESFDFDKVLDEFISKLDYTYNNNYKIVSIGIAICGLISKEGIITLCEIEILQGWSPIEHLKNKFGQHVRFLTFNDAIAELEHVRREWPDVKNLSFIVRELELKQLSCAMDKFLKVM</sequence>
<dbReference type="Gene3D" id="1.10.10.60">
    <property type="entry name" value="Homeodomain-like"/>
    <property type="match status" value="1"/>
</dbReference>
<evidence type="ECO:0000313" key="4">
    <source>
        <dbReference type="Proteomes" id="UP000022910"/>
    </source>
</evidence>
<dbReference type="Proteomes" id="UP000022910">
    <property type="component" value="Unassembled WGS sequence"/>
</dbReference>
<dbReference type="InterPro" id="IPR009057">
    <property type="entry name" value="Homeodomain-like_sf"/>
</dbReference>
<dbReference type="AlphaFoldDB" id="A0A015JI82"/>
<reference evidence="3 4" key="1">
    <citation type="submission" date="2014-02" db="EMBL/GenBank/DDBJ databases">
        <title>Single nucleus genome sequencing reveals high similarity among nuclei of an endomycorrhizal fungus.</title>
        <authorList>
            <person name="Lin K."/>
            <person name="Geurts R."/>
            <person name="Zhang Z."/>
            <person name="Limpens E."/>
            <person name="Saunders D.G."/>
            <person name="Mu D."/>
            <person name="Pang E."/>
            <person name="Cao H."/>
            <person name="Cha H."/>
            <person name="Lin T."/>
            <person name="Zhou Q."/>
            <person name="Shang Y."/>
            <person name="Li Y."/>
            <person name="Ivanov S."/>
            <person name="Sharma T."/>
            <person name="Velzen R.V."/>
            <person name="Ruijter N.D."/>
            <person name="Aanen D.K."/>
            <person name="Win J."/>
            <person name="Kamoun S."/>
            <person name="Bisseling T."/>
            <person name="Huang S."/>
        </authorList>
    </citation>
    <scope>NUCLEOTIDE SEQUENCE [LARGE SCALE GENOMIC DNA]</scope>
    <source>
        <strain evidence="4">DAOM197198w</strain>
    </source>
</reference>
<dbReference type="SMART" id="SM00717">
    <property type="entry name" value="SANT"/>
    <property type="match status" value="1"/>
</dbReference>
<protein>
    <submittedName>
        <fullName evidence="3">Uncharacterized protein</fullName>
    </submittedName>
</protein>
<evidence type="ECO:0000313" key="3">
    <source>
        <dbReference type="EMBL" id="EXX69167.1"/>
    </source>
</evidence>
<gene>
    <name evidence="3" type="ORF">RirG_098460</name>
</gene>
<dbReference type="PROSITE" id="PS50090">
    <property type="entry name" value="MYB_LIKE"/>
    <property type="match status" value="1"/>
</dbReference>
<evidence type="ECO:0000259" key="2">
    <source>
        <dbReference type="PROSITE" id="PS51294"/>
    </source>
</evidence>
<dbReference type="STRING" id="1432141.A0A015JI82"/>
<accession>A0A015JI82</accession>
<proteinExistence type="predicted"/>
<name>A0A015JI82_RHIIW</name>
<dbReference type="Pfam" id="PF00249">
    <property type="entry name" value="Myb_DNA-binding"/>
    <property type="match status" value="1"/>
</dbReference>
<dbReference type="CDD" id="cd00167">
    <property type="entry name" value="SANT"/>
    <property type="match status" value="1"/>
</dbReference>
<feature type="domain" description="Myb-like" evidence="1">
    <location>
        <begin position="179"/>
        <end position="231"/>
    </location>
</feature>
<comment type="caution">
    <text evidence="3">The sequence shown here is derived from an EMBL/GenBank/DDBJ whole genome shotgun (WGS) entry which is preliminary data.</text>
</comment>
<evidence type="ECO:0000259" key="1">
    <source>
        <dbReference type="PROSITE" id="PS50090"/>
    </source>
</evidence>
<dbReference type="SUPFAM" id="SSF46689">
    <property type="entry name" value="Homeodomain-like"/>
    <property type="match status" value="1"/>
</dbReference>